<keyword evidence="1" id="KW-0812">Transmembrane</keyword>
<evidence type="ECO:0000256" key="1">
    <source>
        <dbReference type="SAM" id="Phobius"/>
    </source>
</evidence>
<reference evidence="2 3" key="1">
    <citation type="submission" date="2017-11" db="EMBL/GenBank/DDBJ databases">
        <title>Rhodohalobacter 15182 sp. nov., isolated from a salt lake.</title>
        <authorList>
            <person name="Han S."/>
        </authorList>
    </citation>
    <scope>NUCLEOTIDE SEQUENCE [LARGE SCALE GENOMIC DNA]</scope>
    <source>
        <strain evidence="2 3">15182</strain>
    </source>
</reference>
<keyword evidence="1" id="KW-1133">Transmembrane helix</keyword>
<gene>
    <name evidence="2" type="ORF">CWD77_03965</name>
</gene>
<comment type="caution">
    <text evidence="2">The sequence shown here is derived from an EMBL/GenBank/DDBJ whole genome shotgun (WGS) entry which is preliminary data.</text>
</comment>
<feature type="transmembrane region" description="Helical" evidence="1">
    <location>
        <begin position="6"/>
        <end position="22"/>
    </location>
</feature>
<dbReference type="Proteomes" id="UP000233398">
    <property type="component" value="Unassembled WGS sequence"/>
</dbReference>
<evidence type="ECO:0000313" key="2">
    <source>
        <dbReference type="EMBL" id="PKD44626.1"/>
    </source>
</evidence>
<evidence type="ECO:0000313" key="3">
    <source>
        <dbReference type="Proteomes" id="UP000233398"/>
    </source>
</evidence>
<name>A0A2N0VKB1_9BACT</name>
<dbReference type="AlphaFoldDB" id="A0A2N0VKB1"/>
<dbReference type="EMBL" id="PISP01000001">
    <property type="protein sequence ID" value="PKD44626.1"/>
    <property type="molecule type" value="Genomic_DNA"/>
</dbReference>
<keyword evidence="3" id="KW-1185">Reference proteome</keyword>
<protein>
    <submittedName>
        <fullName evidence="2">Uncharacterized protein</fullName>
    </submittedName>
</protein>
<sequence>MFKNFGIWYLVFGIWYLVIWASNKKGHKRSMFDTFLYLQCLVIRGSRRFAQIKSQIFAEGFEF</sequence>
<proteinExistence type="predicted"/>
<keyword evidence="1" id="KW-0472">Membrane</keyword>
<accession>A0A2N0VKB1</accession>
<organism evidence="2 3">
    <name type="scientific">Rhodohalobacter barkolensis</name>
    <dbReference type="NCBI Taxonomy" id="2053187"/>
    <lineage>
        <taxon>Bacteria</taxon>
        <taxon>Pseudomonadati</taxon>
        <taxon>Balneolota</taxon>
        <taxon>Balneolia</taxon>
        <taxon>Balneolales</taxon>
        <taxon>Balneolaceae</taxon>
        <taxon>Rhodohalobacter</taxon>
    </lineage>
</organism>